<organism evidence="2 3">
    <name type="scientific">Rhizophagus irregularis</name>
    <dbReference type="NCBI Taxonomy" id="588596"/>
    <lineage>
        <taxon>Eukaryota</taxon>
        <taxon>Fungi</taxon>
        <taxon>Fungi incertae sedis</taxon>
        <taxon>Mucoromycota</taxon>
        <taxon>Glomeromycotina</taxon>
        <taxon>Glomeromycetes</taxon>
        <taxon>Glomerales</taxon>
        <taxon>Glomeraceae</taxon>
        <taxon>Rhizophagus</taxon>
    </lineage>
</organism>
<dbReference type="Proteomes" id="UP000234323">
    <property type="component" value="Unassembled WGS sequence"/>
</dbReference>
<evidence type="ECO:0000313" key="2">
    <source>
        <dbReference type="EMBL" id="PKY59276.1"/>
    </source>
</evidence>
<feature type="region of interest" description="Disordered" evidence="1">
    <location>
        <begin position="130"/>
        <end position="189"/>
    </location>
</feature>
<dbReference type="EMBL" id="LLXI01003459">
    <property type="protein sequence ID" value="PKY59276.1"/>
    <property type="molecule type" value="Genomic_DNA"/>
</dbReference>
<feature type="compositionally biased region" description="Basic and acidic residues" evidence="1">
    <location>
        <begin position="135"/>
        <end position="159"/>
    </location>
</feature>
<dbReference type="AlphaFoldDB" id="A0A2I1HK66"/>
<proteinExistence type="predicted"/>
<sequence length="216" mass="24592">GIGYNESHRESAPSWIPNPICKESALIYVPESYRESAPSWIPNPIWNRLRSRELNPKVSKETVPKETVLTWIPESQYFEGNGSDLDTGIPMFRSFVTETVPIWIPESQSFDFETLIAYLCMQKFIGTNNGPSRRFGTDETSRKDPQDASELMKRPEGPSRRFRNVSEDPQDASELNVSEGTIPDFDMGSKFNAQKDAIKETYFVPSIPWCSDEAIK</sequence>
<name>A0A2I1HK66_9GLOM</name>
<gene>
    <name evidence="2" type="ORF">RhiirA4_481873</name>
</gene>
<dbReference type="VEuPathDB" id="FungiDB:RhiirA1_475273"/>
<comment type="caution">
    <text evidence="2">The sequence shown here is derived from an EMBL/GenBank/DDBJ whole genome shotgun (WGS) entry which is preliminary data.</text>
</comment>
<protein>
    <submittedName>
        <fullName evidence="2">Uncharacterized protein</fullName>
    </submittedName>
</protein>
<feature type="non-terminal residue" evidence="2">
    <location>
        <position position="1"/>
    </location>
</feature>
<evidence type="ECO:0000313" key="3">
    <source>
        <dbReference type="Proteomes" id="UP000234323"/>
    </source>
</evidence>
<accession>A0A2I1HK66</accession>
<keyword evidence="3" id="KW-1185">Reference proteome</keyword>
<evidence type="ECO:0000256" key="1">
    <source>
        <dbReference type="SAM" id="MobiDB-lite"/>
    </source>
</evidence>
<reference evidence="2 3" key="1">
    <citation type="submission" date="2015-10" db="EMBL/GenBank/DDBJ databases">
        <title>Genome analyses suggest a sexual origin of heterokaryosis in a supposedly ancient asexual fungus.</title>
        <authorList>
            <person name="Ropars J."/>
            <person name="Sedzielewska K."/>
            <person name="Noel J."/>
            <person name="Charron P."/>
            <person name="Farinelli L."/>
            <person name="Marton T."/>
            <person name="Kruger M."/>
            <person name="Pelin A."/>
            <person name="Brachmann A."/>
            <person name="Corradi N."/>
        </authorList>
    </citation>
    <scope>NUCLEOTIDE SEQUENCE [LARGE SCALE GENOMIC DNA]</scope>
    <source>
        <strain evidence="2 3">A4</strain>
    </source>
</reference>